<evidence type="ECO:0000313" key="2">
    <source>
        <dbReference type="Proteomes" id="UP000238049"/>
    </source>
</evidence>
<organism evidence="1 2">
    <name type="scientific">Xanthomonas arboricola pv. guizotiae</name>
    <dbReference type="NCBI Taxonomy" id="487867"/>
    <lineage>
        <taxon>Bacteria</taxon>
        <taxon>Pseudomonadati</taxon>
        <taxon>Pseudomonadota</taxon>
        <taxon>Gammaproteobacteria</taxon>
        <taxon>Lysobacterales</taxon>
        <taxon>Lysobacteraceae</taxon>
        <taxon>Xanthomonas</taxon>
    </lineage>
</organism>
<dbReference type="Proteomes" id="UP000238049">
    <property type="component" value="Unassembled WGS sequence"/>
</dbReference>
<sequence>MDEKIEVGYRNIGSALGKEYHHKFLLYTDKEGNQHTISGWTGDEQPGLPYGRMHVETRSC</sequence>
<dbReference type="RefSeq" id="WP_104564358.1">
    <property type="nucleotide sequence ID" value="NZ_MDSK01000043.1"/>
</dbReference>
<gene>
    <name evidence="1" type="ORF">XarbCFBP7409_17815</name>
</gene>
<dbReference type="EMBL" id="MDSL01000048">
    <property type="protein sequence ID" value="PPT95228.1"/>
    <property type="molecule type" value="Genomic_DNA"/>
</dbReference>
<accession>A0A2S6ZSG3</accession>
<name>A0A2S6ZSG3_9XANT</name>
<proteinExistence type="predicted"/>
<protein>
    <submittedName>
        <fullName evidence="1">Uncharacterized protein</fullName>
    </submittedName>
</protein>
<evidence type="ECO:0000313" key="1">
    <source>
        <dbReference type="EMBL" id="PPT95228.1"/>
    </source>
</evidence>
<reference evidence="1 2" key="1">
    <citation type="submission" date="2016-08" db="EMBL/GenBank/DDBJ databases">
        <title>Evolution of the type three secretion system and type three effector repertoires in Xanthomonas.</title>
        <authorList>
            <person name="Merda D."/>
            <person name="Briand M."/>
            <person name="Bosis E."/>
            <person name="Rousseau C."/>
            <person name="Portier P."/>
            <person name="Jacques M.-A."/>
            <person name="Fischer-Le Saux M."/>
        </authorList>
    </citation>
    <scope>NUCLEOTIDE SEQUENCE [LARGE SCALE GENOMIC DNA]</scope>
    <source>
        <strain evidence="1 2">CFBP 7409</strain>
    </source>
</reference>
<comment type="caution">
    <text evidence="1">The sequence shown here is derived from an EMBL/GenBank/DDBJ whole genome shotgun (WGS) entry which is preliminary data.</text>
</comment>
<dbReference type="AlphaFoldDB" id="A0A2S6ZSG3"/>